<dbReference type="AlphaFoldDB" id="A0AAV2KEU6"/>
<dbReference type="Proteomes" id="UP001497482">
    <property type="component" value="Chromosome 17"/>
</dbReference>
<proteinExistence type="predicted"/>
<evidence type="ECO:0000313" key="2">
    <source>
        <dbReference type="Proteomes" id="UP001497482"/>
    </source>
</evidence>
<evidence type="ECO:0000313" key="1">
    <source>
        <dbReference type="EMBL" id="CAL1587033.1"/>
    </source>
</evidence>
<organism evidence="1 2">
    <name type="scientific">Knipowitschia caucasica</name>
    <name type="common">Caucasian dwarf goby</name>
    <name type="synonym">Pomatoschistus caucasicus</name>
    <dbReference type="NCBI Taxonomy" id="637954"/>
    <lineage>
        <taxon>Eukaryota</taxon>
        <taxon>Metazoa</taxon>
        <taxon>Chordata</taxon>
        <taxon>Craniata</taxon>
        <taxon>Vertebrata</taxon>
        <taxon>Euteleostomi</taxon>
        <taxon>Actinopterygii</taxon>
        <taxon>Neopterygii</taxon>
        <taxon>Teleostei</taxon>
        <taxon>Neoteleostei</taxon>
        <taxon>Acanthomorphata</taxon>
        <taxon>Gobiaria</taxon>
        <taxon>Gobiiformes</taxon>
        <taxon>Gobioidei</taxon>
        <taxon>Gobiidae</taxon>
        <taxon>Gobiinae</taxon>
        <taxon>Knipowitschia</taxon>
    </lineage>
</organism>
<dbReference type="EMBL" id="OZ035839">
    <property type="protein sequence ID" value="CAL1587033.1"/>
    <property type="molecule type" value="Genomic_DNA"/>
</dbReference>
<sequence length="107" mass="11285">MLASGLVGGALRLLLVGDGAAFNVSAPPLLHIYDPSVGSFLCSMNQYHLLIGSLLSPASLLWVWRTWAYVLTLKGAIMYTVLFVPKKVGSSCWVGGSAASAPTHARP</sequence>
<gene>
    <name evidence="1" type="ORF">KC01_LOCUS17005</name>
</gene>
<keyword evidence="2" id="KW-1185">Reference proteome</keyword>
<accession>A0AAV2KEU6</accession>
<name>A0AAV2KEU6_KNICA</name>
<reference evidence="1 2" key="1">
    <citation type="submission" date="2024-04" db="EMBL/GenBank/DDBJ databases">
        <authorList>
            <person name="Waldvogel A.-M."/>
            <person name="Schoenle A."/>
        </authorList>
    </citation>
    <scope>NUCLEOTIDE SEQUENCE [LARGE SCALE GENOMIC DNA]</scope>
</reference>
<protein>
    <submittedName>
        <fullName evidence="1">Uncharacterized protein</fullName>
    </submittedName>
</protein>